<dbReference type="AlphaFoldDB" id="A0A948W7Z2"/>
<evidence type="ECO:0000313" key="1">
    <source>
        <dbReference type="EMBL" id="MBU2692770.1"/>
    </source>
</evidence>
<dbReference type="Proteomes" id="UP000777784">
    <property type="component" value="Unassembled WGS sequence"/>
</dbReference>
<accession>A0A948W7Z2</accession>
<protein>
    <submittedName>
        <fullName evidence="1">Uncharacterized protein</fullName>
    </submittedName>
</protein>
<dbReference type="EMBL" id="JAHJDP010000099">
    <property type="protein sequence ID" value="MBU2692770.1"/>
    <property type="molecule type" value="Genomic_DNA"/>
</dbReference>
<evidence type="ECO:0000313" key="2">
    <source>
        <dbReference type="Proteomes" id="UP000777784"/>
    </source>
</evidence>
<organism evidence="1 2">
    <name type="scientific">Eiseniibacteriota bacterium</name>
    <dbReference type="NCBI Taxonomy" id="2212470"/>
    <lineage>
        <taxon>Bacteria</taxon>
        <taxon>Candidatus Eiseniibacteriota</taxon>
    </lineage>
</organism>
<gene>
    <name evidence="1" type="ORF">KJ970_17775</name>
</gene>
<comment type="caution">
    <text evidence="1">The sequence shown here is derived from an EMBL/GenBank/DDBJ whole genome shotgun (WGS) entry which is preliminary data.</text>
</comment>
<sequence>MKQSMMRDEGRLGLIIWILLLLVGFGVCFLPVGALGDGSVPPAWEKLDLNRVGDILDNPPGRLPSRMELKSHLGSCAEPLAWEWDSVQAAVDRITHHLNGEDPEVPICRASALVLYQILTQLRVVLPQNVCAPVDEIEWGYPVLTLIGQMREQILKLVGEYPEDPAVFMALLAATALRVEGSAWFPGIDRQLALVPPHPAWARIWSSELARQMKGIQDPLLELAISERVRVMLPEKRFSDDQESNAVVQVPRRMGRELERQLLIQFSAYRLRHGRYPDEIFDASGGLVDWLRAALEGDALCWITAMPGFRLSGYTLQPSGCSCELIGVGFEYHRTIAAQD</sequence>
<proteinExistence type="predicted"/>
<name>A0A948W7Z2_UNCEI</name>
<reference evidence="1" key="1">
    <citation type="submission" date="2021-05" db="EMBL/GenBank/DDBJ databases">
        <title>Energy efficiency and biological interactions define the core microbiome of deep oligotrophic groundwater.</title>
        <authorList>
            <person name="Mehrshad M."/>
            <person name="Lopez-Fernandez M."/>
            <person name="Bell E."/>
            <person name="Bernier-Latmani R."/>
            <person name="Bertilsson S."/>
            <person name="Dopson M."/>
        </authorList>
    </citation>
    <scope>NUCLEOTIDE SEQUENCE</scope>
    <source>
        <strain evidence="1">Modern_marine.mb.64</strain>
    </source>
</reference>